<name>A0A1G7R6X9_9PSEU</name>
<dbReference type="OrthoDB" id="3637826at2"/>
<proteinExistence type="predicted"/>
<feature type="region of interest" description="Disordered" evidence="1">
    <location>
        <begin position="78"/>
        <end position="123"/>
    </location>
</feature>
<evidence type="ECO:0000256" key="2">
    <source>
        <dbReference type="SAM" id="Phobius"/>
    </source>
</evidence>
<evidence type="ECO:0000256" key="1">
    <source>
        <dbReference type="SAM" id="MobiDB-lite"/>
    </source>
</evidence>
<keyword evidence="2" id="KW-1133">Transmembrane helix</keyword>
<feature type="region of interest" description="Disordered" evidence="1">
    <location>
        <begin position="1"/>
        <end position="32"/>
    </location>
</feature>
<keyword evidence="2" id="KW-0812">Transmembrane</keyword>
<evidence type="ECO:0000313" key="3">
    <source>
        <dbReference type="EMBL" id="SDG05720.1"/>
    </source>
</evidence>
<accession>A0A1G7R6X9</accession>
<protein>
    <submittedName>
        <fullName evidence="3">Uncharacterized protein</fullName>
    </submittedName>
</protein>
<dbReference type="EMBL" id="FNCC01000005">
    <property type="protein sequence ID" value="SDG05720.1"/>
    <property type="molecule type" value="Genomic_DNA"/>
</dbReference>
<feature type="compositionally biased region" description="Low complexity" evidence="1">
    <location>
        <begin position="78"/>
        <end position="99"/>
    </location>
</feature>
<gene>
    <name evidence="3" type="ORF">SAMN05216553_105112</name>
</gene>
<reference evidence="4" key="1">
    <citation type="submission" date="2016-10" db="EMBL/GenBank/DDBJ databases">
        <authorList>
            <person name="Varghese N."/>
            <person name="Submissions S."/>
        </authorList>
    </citation>
    <scope>NUCLEOTIDE SEQUENCE [LARGE SCALE GENOMIC DNA]</scope>
    <source>
        <strain evidence="4">CGMCC 4.3506</strain>
    </source>
</reference>
<keyword evidence="2" id="KW-0472">Membrane</keyword>
<feature type="compositionally biased region" description="Basic and acidic residues" evidence="1">
    <location>
        <begin position="1"/>
        <end position="20"/>
    </location>
</feature>
<dbReference type="AlphaFoldDB" id="A0A1G7R6X9"/>
<dbReference type="RefSeq" id="WP_090048815.1">
    <property type="nucleotide sequence ID" value="NZ_FNCC01000005.1"/>
</dbReference>
<organism evidence="3 4">
    <name type="scientific">Lentzea fradiae</name>
    <dbReference type="NCBI Taxonomy" id="200378"/>
    <lineage>
        <taxon>Bacteria</taxon>
        <taxon>Bacillati</taxon>
        <taxon>Actinomycetota</taxon>
        <taxon>Actinomycetes</taxon>
        <taxon>Pseudonocardiales</taxon>
        <taxon>Pseudonocardiaceae</taxon>
        <taxon>Lentzea</taxon>
    </lineage>
</organism>
<keyword evidence="4" id="KW-1185">Reference proteome</keyword>
<sequence>MTGPDPRDDNRTWTRNEVGDNHGTSVQTGQAHGDVNIGPSTHTTVSLSAVGVVVGAVMTLVIGLVVWKLVAAGETPAVQAPAAQTPASASTTGTPARGAPAKEVHLRRGTGVDVDGDDPKAGRADGATGDIDLYLNEFNLLYANGSDITYDSGPEQQAEERCREAASGGMGDPAVLAADAGLQYCLVTSDKRVAWVRVTSSTLSSFDSTASLTFVVRTWPA</sequence>
<evidence type="ECO:0000313" key="4">
    <source>
        <dbReference type="Proteomes" id="UP000199623"/>
    </source>
</evidence>
<feature type="transmembrane region" description="Helical" evidence="2">
    <location>
        <begin position="45"/>
        <end position="67"/>
    </location>
</feature>
<dbReference type="Proteomes" id="UP000199623">
    <property type="component" value="Unassembled WGS sequence"/>
</dbReference>